<dbReference type="OrthoDB" id="2644397at2759"/>
<evidence type="ECO:0000256" key="1">
    <source>
        <dbReference type="SAM" id="Phobius"/>
    </source>
</evidence>
<keyword evidence="3" id="KW-1185">Reference proteome</keyword>
<comment type="caution">
    <text evidence="2">The sequence shown here is derived from an EMBL/GenBank/DDBJ whole genome shotgun (WGS) entry which is preliminary data.</text>
</comment>
<reference evidence="2" key="1">
    <citation type="submission" date="2020-05" db="EMBL/GenBank/DDBJ databases">
        <title>Mycena genomes resolve the evolution of fungal bioluminescence.</title>
        <authorList>
            <person name="Tsai I.J."/>
        </authorList>
    </citation>
    <scope>NUCLEOTIDE SEQUENCE</scope>
    <source>
        <strain evidence="2">CCC161011</strain>
    </source>
</reference>
<dbReference type="EMBL" id="JACAZI010000005">
    <property type="protein sequence ID" value="KAF7359656.1"/>
    <property type="molecule type" value="Genomic_DNA"/>
</dbReference>
<feature type="transmembrane region" description="Helical" evidence="1">
    <location>
        <begin position="434"/>
        <end position="457"/>
    </location>
</feature>
<keyword evidence="1" id="KW-0812">Transmembrane</keyword>
<dbReference type="AlphaFoldDB" id="A0A8H6YJ44"/>
<name>A0A8H6YJ44_9AGAR</name>
<keyword evidence="1" id="KW-0472">Membrane</keyword>
<feature type="transmembrane region" description="Helical" evidence="1">
    <location>
        <begin position="643"/>
        <end position="661"/>
    </location>
</feature>
<keyword evidence="1" id="KW-1133">Transmembrane helix</keyword>
<feature type="transmembrane region" description="Helical" evidence="1">
    <location>
        <begin position="601"/>
        <end position="622"/>
    </location>
</feature>
<organism evidence="2 3">
    <name type="scientific">Mycena venus</name>
    <dbReference type="NCBI Taxonomy" id="2733690"/>
    <lineage>
        <taxon>Eukaryota</taxon>
        <taxon>Fungi</taxon>
        <taxon>Dikarya</taxon>
        <taxon>Basidiomycota</taxon>
        <taxon>Agaricomycotina</taxon>
        <taxon>Agaricomycetes</taxon>
        <taxon>Agaricomycetidae</taxon>
        <taxon>Agaricales</taxon>
        <taxon>Marasmiineae</taxon>
        <taxon>Mycenaceae</taxon>
        <taxon>Mycena</taxon>
    </lineage>
</organism>
<evidence type="ECO:0000313" key="3">
    <source>
        <dbReference type="Proteomes" id="UP000620124"/>
    </source>
</evidence>
<proteinExistence type="predicted"/>
<accession>A0A8H6YJ44</accession>
<sequence>MTGFATIYLALIVFVTQKLANRWSLKRYTTLTATHDNLLSWSGLGSALNNLYLQLSVPASIIGTLSITGYLGLITVIHVTTPALVSVVTFNLSTPSMAQTLGVPQWNQSDHDLISAYMERVVSFLPWIHNLDDTIGLFNGSLYDVLQDINLGNGSATVSAIGFNITCGYLPGINTKVELVEGELSWKISFELPISSAYFSSTGPNIIQIYTAVNNSIVLYTTNDVVDSHGQKGSPVTLKQPMGPNSTVSQLQFLQCSKSLVYQQGTVNTQSRKLDPSSLQPSAYKTHSNWQRYDNLQSFSAEETLIGSNMWSDFLTSDSTTMFIPVNDNQTEGIDYMSDIEEYLMQELGLDPSWISSKSASTSTSILELHNIENSLSALVAAIFWIVGHITPGSMVLKYGSDPTHPWTIVQPTLFANSTVIQQSDSYCRLNLNISFLAVGFGASVLLFLLAIPYFIVPTYKDEISNTGLLHVIWMFRHHHNLEHLLPHVPYPTDNNLRLAGLVRAQVCLQTPDVANTMLVARRHPEEHDEDNYCGDGLCPPPTRNERGVYPPAAIKNQQTLCITCHLILILLHMVLLGVWFHPHAEHSIIFPINLQGSMGSIITAVATGLGTVYLSGLIFLVQRITIQRCLQAEETLTATHDNILAWSGLGSALATVYEQFSIPASVKRSALILGYLTVVLVLHLTTPLLFSVEEYDSSTMLTIHTHGVPELNTSVSLNNTMQFINQNMAFLPWIGNLQESEKLGLLNGSLYDTLETFTPRGMPTQVHGVGFNISCSGFNCWQLHKNWKLGSTFPIVEVLIGTPLAWGISGHIQQLSLIQKYSIDNDPEGSSAPVLSSGSVNVQKNQSAARLNLSIRAVSLGLVASITLCILAIILCQGPTVPTRFFNGMGILHVFWLFHNHRELADQLEQVEEPITQNLRAAGMIRVQLLGDYNVGMQSE</sequence>
<protein>
    <submittedName>
        <fullName evidence="2">Uncharacterized protein</fullName>
    </submittedName>
</protein>
<gene>
    <name evidence="2" type="ORF">MVEN_00689700</name>
</gene>
<dbReference type="Proteomes" id="UP000620124">
    <property type="component" value="Unassembled WGS sequence"/>
</dbReference>
<evidence type="ECO:0000313" key="2">
    <source>
        <dbReference type="EMBL" id="KAF7359656.1"/>
    </source>
</evidence>
<feature type="transmembrane region" description="Helical" evidence="1">
    <location>
        <begin position="854"/>
        <end position="876"/>
    </location>
</feature>
<feature type="transmembrane region" description="Helical" evidence="1">
    <location>
        <begin position="673"/>
        <end position="693"/>
    </location>
</feature>
<feature type="transmembrane region" description="Helical" evidence="1">
    <location>
        <begin position="561"/>
        <end position="581"/>
    </location>
</feature>